<evidence type="ECO:0000313" key="2">
    <source>
        <dbReference type="Proteomes" id="UP000184038"/>
    </source>
</evidence>
<dbReference type="Gene3D" id="3.10.180.10">
    <property type="entry name" value="2,3-Dihydroxybiphenyl 1,2-Dioxygenase, domain 1"/>
    <property type="match status" value="1"/>
</dbReference>
<dbReference type="InterPro" id="IPR029068">
    <property type="entry name" value="Glyas_Bleomycin-R_OHBP_Dase"/>
</dbReference>
<name>A0A1M7L632_9FIRM</name>
<gene>
    <name evidence="1" type="ORF">SAMN02746066_03093</name>
</gene>
<proteinExistence type="predicted"/>
<protein>
    <submittedName>
        <fullName evidence="1">PhnB protein</fullName>
    </submittedName>
</protein>
<dbReference type="Proteomes" id="UP000184038">
    <property type="component" value="Unassembled WGS sequence"/>
</dbReference>
<dbReference type="STRING" id="1120996.SAMN02746066_03093"/>
<dbReference type="RefSeq" id="WP_073289301.1">
    <property type="nucleotide sequence ID" value="NZ_FRCP01000015.1"/>
</dbReference>
<sequence>MNRIMMQVYTKDSKEAVDTYMKAFDATLGFNVKDGEDNYYHCELDICGNTLAVAELNDGMEERVTGNTMQFCLHYGEGKEGQVTKAYEILKEGSEIIVPLGLCDFSPLCTDLIDKFGVRWCLFI</sequence>
<dbReference type="OrthoDB" id="9795306at2"/>
<dbReference type="AlphaFoldDB" id="A0A1M7L632"/>
<dbReference type="EMBL" id="FRCP01000015">
    <property type="protein sequence ID" value="SHM73333.1"/>
    <property type="molecule type" value="Genomic_DNA"/>
</dbReference>
<evidence type="ECO:0000313" key="1">
    <source>
        <dbReference type="EMBL" id="SHM73333.1"/>
    </source>
</evidence>
<organism evidence="1 2">
    <name type="scientific">Anaerosporobacter mobilis DSM 15930</name>
    <dbReference type="NCBI Taxonomy" id="1120996"/>
    <lineage>
        <taxon>Bacteria</taxon>
        <taxon>Bacillati</taxon>
        <taxon>Bacillota</taxon>
        <taxon>Clostridia</taxon>
        <taxon>Lachnospirales</taxon>
        <taxon>Lachnospiraceae</taxon>
        <taxon>Anaerosporobacter</taxon>
    </lineage>
</organism>
<reference evidence="1 2" key="1">
    <citation type="submission" date="2016-11" db="EMBL/GenBank/DDBJ databases">
        <authorList>
            <person name="Jaros S."/>
            <person name="Januszkiewicz K."/>
            <person name="Wedrychowicz H."/>
        </authorList>
    </citation>
    <scope>NUCLEOTIDE SEQUENCE [LARGE SCALE GENOMIC DNA]</scope>
    <source>
        <strain evidence="1 2">DSM 15930</strain>
    </source>
</reference>
<accession>A0A1M7L632</accession>
<keyword evidence="2" id="KW-1185">Reference proteome</keyword>
<dbReference type="SUPFAM" id="SSF54593">
    <property type="entry name" value="Glyoxalase/Bleomycin resistance protein/Dihydroxybiphenyl dioxygenase"/>
    <property type="match status" value="1"/>
</dbReference>